<evidence type="ECO:0000256" key="2">
    <source>
        <dbReference type="SAM" id="SignalP"/>
    </source>
</evidence>
<organism evidence="3 4">
    <name type="scientific">Paraburkholderia edwinii</name>
    <dbReference type="NCBI Taxonomy" id="2861782"/>
    <lineage>
        <taxon>Bacteria</taxon>
        <taxon>Pseudomonadati</taxon>
        <taxon>Pseudomonadota</taxon>
        <taxon>Betaproteobacteria</taxon>
        <taxon>Burkholderiales</taxon>
        <taxon>Burkholderiaceae</taxon>
        <taxon>Paraburkholderia</taxon>
    </lineage>
</organism>
<feature type="chain" id="PRO_5047388622" description="Secreted protein" evidence="2">
    <location>
        <begin position="25"/>
        <end position="168"/>
    </location>
</feature>
<keyword evidence="2" id="KW-0732">Signal</keyword>
<proteinExistence type="predicted"/>
<protein>
    <recommendedName>
        <fullName evidence="5">Secreted protein</fullName>
    </recommendedName>
</protein>
<dbReference type="InterPro" id="IPR059225">
    <property type="entry name" value="BspC"/>
</dbReference>
<dbReference type="Proteomes" id="UP000826462">
    <property type="component" value="Chromosome 2"/>
</dbReference>
<evidence type="ECO:0000313" key="3">
    <source>
        <dbReference type="EMBL" id="QYD73688.1"/>
    </source>
</evidence>
<feature type="region of interest" description="Disordered" evidence="1">
    <location>
        <begin position="83"/>
        <end position="124"/>
    </location>
</feature>
<evidence type="ECO:0008006" key="5">
    <source>
        <dbReference type="Google" id="ProtNLM"/>
    </source>
</evidence>
<sequence>MKGFVVPIALTGALLLLQAASSQAQDEIPEDYAYLTHINVRPAVINCIAEIDRWIRTATRYDTFLAPDVRLLKAKIADVDSSAPASSTQGVTQSAAPGTEQSAAQSVAPSTPQTGTPEPATTQVDSMVTIHGSARTRKHNHAWVPAIARCGFWHSHVVSVTLEPFAPR</sequence>
<gene>
    <name evidence="3" type="ORF">KZJ38_29230</name>
</gene>
<dbReference type="RefSeq" id="WP_219803542.1">
    <property type="nucleotide sequence ID" value="NZ_CP080096.1"/>
</dbReference>
<name>A0ABX8V3P1_9BURK</name>
<keyword evidence="4" id="KW-1185">Reference proteome</keyword>
<evidence type="ECO:0000256" key="1">
    <source>
        <dbReference type="SAM" id="MobiDB-lite"/>
    </source>
</evidence>
<dbReference type="NCBIfam" id="NF047384">
    <property type="entry name" value="BspC_dom"/>
    <property type="match status" value="1"/>
</dbReference>
<reference evidence="3 4" key="1">
    <citation type="submission" date="2021-07" db="EMBL/GenBank/DDBJ databases">
        <title>Paraburkholderia edwinii protects Aspergillus sp. from phenazines by acting as a toxin sponge.</title>
        <authorList>
            <person name="Dahlstrom K.M."/>
            <person name="Newman D.K."/>
        </authorList>
    </citation>
    <scope>NUCLEOTIDE SEQUENCE [LARGE SCALE GENOMIC DNA]</scope>
    <source>
        <strain evidence="3 4">Pe01</strain>
    </source>
</reference>
<feature type="signal peptide" evidence="2">
    <location>
        <begin position="1"/>
        <end position="24"/>
    </location>
</feature>
<evidence type="ECO:0000313" key="4">
    <source>
        <dbReference type="Proteomes" id="UP000826462"/>
    </source>
</evidence>
<accession>A0ABX8V3P1</accession>
<dbReference type="EMBL" id="CP080096">
    <property type="protein sequence ID" value="QYD73688.1"/>
    <property type="molecule type" value="Genomic_DNA"/>
</dbReference>